<evidence type="ECO:0000256" key="13">
    <source>
        <dbReference type="ARBA" id="ARBA00023002"/>
    </source>
</evidence>
<evidence type="ECO:0000256" key="1">
    <source>
        <dbReference type="ARBA" id="ARBA00004434"/>
    </source>
</evidence>
<name>A0AAD5U4K7_9FUNG</name>
<dbReference type="EC" id="1.3.5.2" evidence="4 17"/>
<dbReference type="InterPro" id="IPR005720">
    <property type="entry name" value="Dihydroorotate_DH_cat"/>
</dbReference>
<sequence>MFISDCYIVHRAYLNFQAWEMRHNDYARSEIHKQLFMPLTHLLFDAEESHKLAIWLAKHNLSPKDLTEDDVILNLKVWNKKLSNPIGLAAGFDKNGEAIDGLFDFGFGFVEIGSVTPLPQPGNPKPRMFRLKEDKAVINRYGFNSFGHNEVEDNLMSRVRSFLRKNTIYHTNDEVLNNVNKSLKSGKLLGINLGKNKTSPSESDKDYLDGIRNLGSYADYIVINISSPNTPGLRSLQRKEPMLRLLNDAIKTRNKLENRPPLLVKIAPDLNNEELEDIANVIQESKVDGVIISNTTITRNNLKSEYRTETGGLSGKPLLNLSLETVKKFYKLTNGQVLIVGCGGISNGKDALKFCKAGATLVQVYTALGYDGPGLVNNIKSEVLKELGEKKWQELFESGYTVDVKCNDCEIDDEDNGVNVDNMNIDAPQAKKDNPSTNIFISSNNETQTNLKKKLLKELLNSNKTKKRVREEKPTVDCEVCKFKLGTGGVRKGIINENLNTSPTISTTGFFNLDQNFWEEPSFNVEVVCLKCVDKYLFCSECGGGGNKRTGKWRPKQMFQSKRKTCSLPHIRI</sequence>
<gene>
    <name evidence="19" type="primary">URA9</name>
    <name evidence="19" type="ORF">HK099_004842</name>
</gene>
<protein>
    <recommendedName>
        <fullName evidence="5 17">Dihydroorotate dehydrogenase (quinone), mitochondrial</fullName>
        <shortName evidence="17">DHOdehase</shortName>
        <ecNumber evidence="4 17">1.3.5.2</ecNumber>
    </recommendedName>
</protein>
<evidence type="ECO:0000256" key="14">
    <source>
        <dbReference type="ARBA" id="ARBA00023128"/>
    </source>
</evidence>
<comment type="similarity">
    <text evidence="3 17">Belongs to the dihydroorotate dehydrogenase family. Type 2 subfamily.</text>
</comment>
<proteinExistence type="inferred from homology"/>
<dbReference type="InterPro" id="IPR001295">
    <property type="entry name" value="Dihydroorotate_DH_CS"/>
</dbReference>
<keyword evidence="8" id="KW-0812">Transmembrane</keyword>
<comment type="cofactor">
    <cofactor evidence="17">
        <name>FMN</name>
        <dbReference type="ChEBI" id="CHEBI:58210"/>
    </cofactor>
    <text evidence="17">Binds 1 FMN per subunit.</text>
</comment>
<evidence type="ECO:0000259" key="18">
    <source>
        <dbReference type="Pfam" id="PF01180"/>
    </source>
</evidence>
<evidence type="ECO:0000256" key="11">
    <source>
        <dbReference type="ARBA" id="ARBA00022975"/>
    </source>
</evidence>
<evidence type="ECO:0000256" key="17">
    <source>
        <dbReference type="RuleBase" id="RU361255"/>
    </source>
</evidence>
<dbReference type="InterPro" id="IPR013785">
    <property type="entry name" value="Aldolase_TIM"/>
</dbReference>
<keyword evidence="10" id="KW-0809">Transit peptide</keyword>
<feature type="domain" description="Dihydroorotate dehydrogenase catalytic" evidence="18">
    <location>
        <begin position="73"/>
        <end position="386"/>
    </location>
</feature>
<evidence type="ECO:0000256" key="8">
    <source>
        <dbReference type="ARBA" id="ARBA00022692"/>
    </source>
</evidence>
<evidence type="ECO:0000313" key="20">
    <source>
        <dbReference type="Proteomes" id="UP001211065"/>
    </source>
</evidence>
<evidence type="ECO:0000256" key="6">
    <source>
        <dbReference type="ARBA" id="ARBA00022630"/>
    </source>
</evidence>
<evidence type="ECO:0000256" key="16">
    <source>
        <dbReference type="ARBA" id="ARBA00048639"/>
    </source>
</evidence>
<feature type="non-terminal residue" evidence="19">
    <location>
        <position position="573"/>
    </location>
</feature>
<dbReference type="GO" id="GO:0106430">
    <property type="term" value="F:dihydroorotate dehydrogenase (quinone) activity"/>
    <property type="evidence" value="ECO:0007669"/>
    <property type="project" value="UniProtKB-EC"/>
</dbReference>
<keyword evidence="14 17" id="KW-0496">Mitochondrion</keyword>
<comment type="caution">
    <text evidence="19">The sequence shown here is derived from an EMBL/GenBank/DDBJ whole genome shotgun (WGS) entry which is preliminary data.</text>
</comment>
<evidence type="ECO:0000256" key="10">
    <source>
        <dbReference type="ARBA" id="ARBA00022946"/>
    </source>
</evidence>
<evidence type="ECO:0000256" key="9">
    <source>
        <dbReference type="ARBA" id="ARBA00022792"/>
    </source>
</evidence>
<dbReference type="GO" id="GO:0006207">
    <property type="term" value="P:'de novo' pyrimidine nucleobase biosynthetic process"/>
    <property type="evidence" value="ECO:0007669"/>
    <property type="project" value="InterPro"/>
</dbReference>
<dbReference type="GO" id="GO:0009220">
    <property type="term" value="P:pyrimidine ribonucleotide biosynthetic process"/>
    <property type="evidence" value="ECO:0007669"/>
    <property type="project" value="TreeGrafter"/>
</dbReference>
<keyword evidence="15" id="KW-0472">Membrane</keyword>
<keyword evidence="6 17" id="KW-0285">Flavoprotein</keyword>
<dbReference type="InterPro" id="IPR050074">
    <property type="entry name" value="DHO_dehydrogenase"/>
</dbReference>
<reference evidence="19" key="1">
    <citation type="submission" date="2020-05" db="EMBL/GenBank/DDBJ databases">
        <title>Phylogenomic resolution of chytrid fungi.</title>
        <authorList>
            <person name="Stajich J.E."/>
            <person name="Amses K."/>
            <person name="Simmons R."/>
            <person name="Seto K."/>
            <person name="Myers J."/>
            <person name="Bonds A."/>
            <person name="Quandt C.A."/>
            <person name="Barry K."/>
            <person name="Liu P."/>
            <person name="Grigoriev I."/>
            <person name="Longcore J.E."/>
            <person name="James T.Y."/>
        </authorList>
    </citation>
    <scope>NUCLEOTIDE SEQUENCE</scope>
    <source>
        <strain evidence="19">JEL0476</strain>
    </source>
</reference>
<dbReference type="SUPFAM" id="SSF51395">
    <property type="entry name" value="FMN-linked oxidoreductases"/>
    <property type="match status" value="1"/>
</dbReference>
<evidence type="ECO:0000256" key="3">
    <source>
        <dbReference type="ARBA" id="ARBA00005359"/>
    </source>
</evidence>
<dbReference type="NCBIfam" id="NF003652">
    <property type="entry name" value="PRK05286.2-5"/>
    <property type="match status" value="1"/>
</dbReference>
<dbReference type="NCBIfam" id="NF003645">
    <property type="entry name" value="PRK05286.1-2"/>
    <property type="match status" value="1"/>
</dbReference>
<dbReference type="InterPro" id="IPR005719">
    <property type="entry name" value="Dihydroorotate_DH_2"/>
</dbReference>
<comment type="subcellular location">
    <subcellularLocation>
        <location evidence="1 17">Mitochondrion inner membrane</location>
        <topology evidence="1 17">Single-pass membrane protein</topology>
    </subcellularLocation>
</comment>
<keyword evidence="7 17" id="KW-0288">FMN</keyword>
<evidence type="ECO:0000256" key="2">
    <source>
        <dbReference type="ARBA" id="ARBA00005161"/>
    </source>
</evidence>
<keyword evidence="11" id="KW-0665">Pyrimidine biosynthesis</keyword>
<dbReference type="PROSITE" id="PS00911">
    <property type="entry name" value="DHODEHASE_1"/>
    <property type="match status" value="1"/>
</dbReference>
<dbReference type="EMBL" id="JADGJW010000355">
    <property type="protein sequence ID" value="KAJ3219049.1"/>
    <property type="molecule type" value="Genomic_DNA"/>
</dbReference>
<dbReference type="Gene3D" id="3.20.20.70">
    <property type="entry name" value="Aldolase class I"/>
    <property type="match status" value="1"/>
</dbReference>
<dbReference type="CDD" id="cd04738">
    <property type="entry name" value="DHOD_2_like"/>
    <property type="match status" value="1"/>
</dbReference>
<evidence type="ECO:0000256" key="15">
    <source>
        <dbReference type="ARBA" id="ARBA00023136"/>
    </source>
</evidence>
<dbReference type="NCBIfam" id="TIGR01036">
    <property type="entry name" value="pyrD_sub2"/>
    <property type="match status" value="1"/>
</dbReference>
<dbReference type="PROSITE" id="PS00912">
    <property type="entry name" value="DHODEHASE_2"/>
    <property type="match status" value="1"/>
</dbReference>
<evidence type="ECO:0000313" key="19">
    <source>
        <dbReference type="EMBL" id="KAJ3219049.1"/>
    </source>
</evidence>
<evidence type="ECO:0000256" key="4">
    <source>
        <dbReference type="ARBA" id="ARBA00012791"/>
    </source>
</evidence>
<dbReference type="FunFam" id="3.20.20.70:FF:000066">
    <property type="entry name" value="Dihydroorotate dehydrogenase (quinone), mitochondrial"/>
    <property type="match status" value="1"/>
</dbReference>
<evidence type="ECO:0000256" key="5">
    <source>
        <dbReference type="ARBA" id="ARBA00017599"/>
    </source>
</evidence>
<dbReference type="PANTHER" id="PTHR48109:SF4">
    <property type="entry name" value="DIHYDROOROTATE DEHYDROGENASE (QUINONE), MITOCHONDRIAL"/>
    <property type="match status" value="1"/>
</dbReference>
<accession>A0AAD5U4K7</accession>
<comment type="catalytic activity">
    <reaction evidence="16 17">
        <text>(S)-dihydroorotate + a quinone = orotate + a quinol</text>
        <dbReference type="Rhea" id="RHEA:30187"/>
        <dbReference type="ChEBI" id="CHEBI:24646"/>
        <dbReference type="ChEBI" id="CHEBI:30839"/>
        <dbReference type="ChEBI" id="CHEBI:30864"/>
        <dbReference type="ChEBI" id="CHEBI:132124"/>
        <dbReference type="EC" id="1.3.5.2"/>
    </reaction>
</comment>
<keyword evidence="20" id="KW-1185">Reference proteome</keyword>
<dbReference type="PANTHER" id="PTHR48109">
    <property type="entry name" value="DIHYDROOROTATE DEHYDROGENASE (QUINONE), MITOCHONDRIAL-RELATED"/>
    <property type="match status" value="1"/>
</dbReference>
<keyword evidence="13 17" id="KW-0560">Oxidoreductase</keyword>
<organism evidence="19 20">
    <name type="scientific">Clydaea vesicula</name>
    <dbReference type="NCBI Taxonomy" id="447962"/>
    <lineage>
        <taxon>Eukaryota</taxon>
        <taxon>Fungi</taxon>
        <taxon>Fungi incertae sedis</taxon>
        <taxon>Chytridiomycota</taxon>
        <taxon>Chytridiomycota incertae sedis</taxon>
        <taxon>Chytridiomycetes</taxon>
        <taxon>Lobulomycetales</taxon>
        <taxon>Lobulomycetaceae</taxon>
        <taxon>Clydaea</taxon>
    </lineage>
</organism>
<dbReference type="GO" id="GO:0005743">
    <property type="term" value="C:mitochondrial inner membrane"/>
    <property type="evidence" value="ECO:0007669"/>
    <property type="project" value="UniProtKB-SubCell"/>
</dbReference>
<keyword evidence="12" id="KW-1133">Transmembrane helix</keyword>
<dbReference type="AlphaFoldDB" id="A0AAD5U4K7"/>
<dbReference type="Proteomes" id="UP001211065">
    <property type="component" value="Unassembled WGS sequence"/>
</dbReference>
<evidence type="ECO:0000256" key="7">
    <source>
        <dbReference type="ARBA" id="ARBA00022643"/>
    </source>
</evidence>
<dbReference type="Pfam" id="PF01180">
    <property type="entry name" value="DHO_dh"/>
    <property type="match status" value="1"/>
</dbReference>
<comment type="pathway">
    <text evidence="2 17">Pyrimidine metabolism; UMP biosynthesis via de novo pathway; orotate from (S)-dihydroorotate (quinone route): step 1/1.</text>
</comment>
<keyword evidence="9 17" id="KW-0999">Mitochondrion inner membrane</keyword>
<evidence type="ECO:0000256" key="12">
    <source>
        <dbReference type="ARBA" id="ARBA00022989"/>
    </source>
</evidence>